<feature type="signal peptide" evidence="8">
    <location>
        <begin position="1"/>
        <end position="24"/>
    </location>
</feature>
<name>A0A2S8SR92_9BACT</name>
<evidence type="ECO:0000256" key="7">
    <source>
        <dbReference type="ARBA" id="ARBA00023295"/>
    </source>
</evidence>
<keyword evidence="7" id="KW-0326">Glycosidase</keyword>
<dbReference type="Proteomes" id="UP000237684">
    <property type="component" value="Unassembled WGS sequence"/>
</dbReference>
<dbReference type="GO" id="GO:0016985">
    <property type="term" value="F:mannan endo-1,4-beta-mannosidase activity"/>
    <property type="evidence" value="ECO:0007669"/>
    <property type="project" value="TreeGrafter"/>
</dbReference>
<evidence type="ECO:0000259" key="9">
    <source>
        <dbReference type="Pfam" id="PF26410"/>
    </source>
</evidence>
<keyword evidence="5 8" id="KW-0732">Signal</keyword>
<evidence type="ECO:0000256" key="8">
    <source>
        <dbReference type="SAM" id="SignalP"/>
    </source>
</evidence>
<dbReference type="PANTHER" id="PTHR31451:SF39">
    <property type="entry name" value="MANNAN ENDO-1,4-BETA-MANNOSIDASE 1"/>
    <property type="match status" value="1"/>
</dbReference>
<dbReference type="Pfam" id="PF26410">
    <property type="entry name" value="GH5_mannosidase"/>
    <property type="match status" value="1"/>
</dbReference>
<feature type="chain" id="PRO_5015579909" description="mannan endo-1,4-beta-mannosidase" evidence="8">
    <location>
        <begin position="25"/>
        <end position="407"/>
    </location>
</feature>
<dbReference type="GO" id="GO:0005576">
    <property type="term" value="C:extracellular region"/>
    <property type="evidence" value="ECO:0007669"/>
    <property type="project" value="UniProtKB-SubCell"/>
</dbReference>
<dbReference type="InterPro" id="IPR001547">
    <property type="entry name" value="Glyco_hydro_5"/>
</dbReference>
<keyword evidence="6" id="KW-0378">Hydrolase</keyword>
<dbReference type="SUPFAM" id="SSF51445">
    <property type="entry name" value="(Trans)glycosidases"/>
    <property type="match status" value="1"/>
</dbReference>
<proteinExistence type="predicted"/>
<reference evidence="10 11" key="1">
    <citation type="journal article" date="2018" name="Syst. Appl. Microbiol.">
        <title>Abditibacterium utsteinense sp. nov., the first cultivated member of candidate phylum FBP, isolated from ice-free Antarctic soil samples.</title>
        <authorList>
            <person name="Tahon G."/>
            <person name="Tytgat B."/>
            <person name="Lebbe L."/>
            <person name="Carlier A."/>
            <person name="Willems A."/>
        </authorList>
    </citation>
    <scope>NUCLEOTIDE SEQUENCE [LARGE SCALE GENOMIC DNA]</scope>
    <source>
        <strain evidence="10 11">LMG 29911</strain>
    </source>
</reference>
<evidence type="ECO:0000256" key="6">
    <source>
        <dbReference type="ARBA" id="ARBA00022801"/>
    </source>
</evidence>
<dbReference type="InParanoid" id="A0A2S8SR92"/>
<evidence type="ECO:0000256" key="3">
    <source>
        <dbReference type="ARBA" id="ARBA00012706"/>
    </source>
</evidence>
<feature type="domain" description="Glycoside hydrolase family 5" evidence="9">
    <location>
        <begin position="159"/>
        <end position="357"/>
    </location>
</feature>
<dbReference type="RefSeq" id="WP_106380565.1">
    <property type="nucleotide sequence ID" value="NZ_NIGF01000013.1"/>
</dbReference>
<organism evidence="10 11">
    <name type="scientific">Abditibacterium utsteinense</name>
    <dbReference type="NCBI Taxonomy" id="1960156"/>
    <lineage>
        <taxon>Bacteria</taxon>
        <taxon>Pseudomonadati</taxon>
        <taxon>Abditibacteriota</taxon>
        <taxon>Abditibacteriia</taxon>
        <taxon>Abditibacteriales</taxon>
        <taxon>Abditibacteriaceae</taxon>
        <taxon>Abditibacterium</taxon>
    </lineage>
</organism>
<dbReference type="EC" id="3.2.1.78" evidence="3"/>
<evidence type="ECO:0000313" key="10">
    <source>
        <dbReference type="EMBL" id="PQV63323.1"/>
    </source>
</evidence>
<keyword evidence="11" id="KW-1185">Reference proteome</keyword>
<keyword evidence="4" id="KW-0964">Secreted</keyword>
<sequence length="407" mass="46044">MISKSFRLALAAVLLLLSGRNCQASPLPKRDFVGVVGNQFRLNGRQYKALGFTSYQLCVATNPVSRAEVEKIFRSAKSHGFSLFRATSVVYRFGDGNLEDHLSEAVGKRLDLLLEVARLQKMKVILDFSTLTYETGRNSKPPFDVTSPANFARLKPIYQRIPNRINTLNKRRYKDDPTIFGYSVLGEIAPFGLRYTPQKTLNLSDESRDVDNYLSFIHAAAAQLKRSDPNHLVNAGGLLHLSPNGPVKDKSGQIYWKTLWADPNIDFASAHIYPNLDVDLKSASLPLRPPYPWTFPLGEWKNLPVYKSYADKIRKPFMVEEWGLSFDRRFPETLPDGKPGPLAYSPQFQQDYFKSVFAATLRSQIPVMILWQWHPGGSFDLYPGESSDEDVIVGIVAQNAPYFRPFK</sequence>
<dbReference type="OrthoDB" id="9801493at2"/>
<dbReference type="InterPro" id="IPR045053">
    <property type="entry name" value="MAN-like"/>
</dbReference>
<dbReference type="PANTHER" id="PTHR31451">
    <property type="match status" value="1"/>
</dbReference>
<dbReference type="Gene3D" id="3.20.20.80">
    <property type="entry name" value="Glycosidases"/>
    <property type="match status" value="1"/>
</dbReference>
<comment type="subcellular location">
    <subcellularLocation>
        <location evidence="2">Secreted</location>
    </subcellularLocation>
</comment>
<protein>
    <recommendedName>
        <fullName evidence="3">mannan endo-1,4-beta-mannosidase</fullName>
        <ecNumber evidence="3">3.2.1.78</ecNumber>
    </recommendedName>
</protein>
<dbReference type="AlphaFoldDB" id="A0A2S8SR92"/>
<evidence type="ECO:0000256" key="4">
    <source>
        <dbReference type="ARBA" id="ARBA00022525"/>
    </source>
</evidence>
<accession>A0A2S8SR92</accession>
<comment type="catalytic activity">
    <reaction evidence="1">
        <text>Random hydrolysis of (1-&gt;4)-beta-D-mannosidic linkages in mannans, galactomannans and glucomannans.</text>
        <dbReference type="EC" id="3.2.1.78"/>
    </reaction>
</comment>
<dbReference type="EMBL" id="NIGF01000013">
    <property type="protein sequence ID" value="PQV63323.1"/>
    <property type="molecule type" value="Genomic_DNA"/>
</dbReference>
<evidence type="ECO:0000256" key="2">
    <source>
        <dbReference type="ARBA" id="ARBA00004613"/>
    </source>
</evidence>
<evidence type="ECO:0000256" key="1">
    <source>
        <dbReference type="ARBA" id="ARBA00001678"/>
    </source>
</evidence>
<evidence type="ECO:0000256" key="5">
    <source>
        <dbReference type="ARBA" id="ARBA00022729"/>
    </source>
</evidence>
<evidence type="ECO:0000313" key="11">
    <source>
        <dbReference type="Proteomes" id="UP000237684"/>
    </source>
</evidence>
<comment type="caution">
    <text evidence="10">The sequence shown here is derived from an EMBL/GenBank/DDBJ whole genome shotgun (WGS) entry which is preliminary data.</text>
</comment>
<gene>
    <name evidence="10" type="ORF">B1R32_11350</name>
</gene>
<dbReference type="InterPro" id="IPR017853">
    <property type="entry name" value="GH"/>
</dbReference>